<dbReference type="SUPFAM" id="SSF48371">
    <property type="entry name" value="ARM repeat"/>
    <property type="match status" value="1"/>
</dbReference>
<protein>
    <submittedName>
        <fullName evidence="1">Uncharacterized protein</fullName>
    </submittedName>
</protein>
<dbReference type="EMBL" id="SNRW01000645">
    <property type="protein sequence ID" value="KAA6399971.1"/>
    <property type="molecule type" value="Genomic_DNA"/>
</dbReference>
<evidence type="ECO:0000313" key="1">
    <source>
        <dbReference type="EMBL" id="KAA6399971.1"/>
    </source>
</evidence>
<organism evidence="1 2">
    <name type="scientific">Streblomastix strix</name>
    <dbReference type="NCBI Taxonomy" id="222440"/>
    <lineage>
        <taxon>Eukaryota</taxon>
        <taxon>Metamonada</taxon>
        <taxon>Preaxostyla</taxon>
        <taxon>Oxymonadida</taxon>
        <taxon>Streblomastigidae</taxon>
        <taxon>Streblomastix</taxon>
    </lineage>
</organism>
<name>A0A5J4WYJ3_9EUKA</name>
<reference evidence="1 2" key="1">
    <citation type="submission" date="2019-03" db="EMBL/GenBank/DDBJ databases">
        <title>Single cell metagenomics reveals metabolic interactions within the superorganism composed of flagellate Streblomastix strix and complex community of Bacteroidetes bacteria on its surface.</title>
        <authorList>
            <person name="Treitli S.C."/>
            <person name="Kolisko M."/>
            <person name="Husnik F."/>
            <person name="Keeling P."/>
            <person name="Hampl V."/>
        </authorList>
    </citation>
    <scope>NUCLEOTIDE SEQUENCE [LARGE SCALE GENOMIC DNA]</scope>
    <source>
        <strain evidence="1">ST1C</strain>
    </source>
</reference>
<dbReference type="Proteomes" id="UP000324800">
    <property type="component" value="Unassembled WGS sequence"/>
</dbReference>
<gene>
    <name evidence="1" type="ORF">EZS28_004510</name>
</gene>
<dbReference type="InterPro" id="IPR016024">
    <property type="entry name" value="ARM-type_fold"/>
</dbReference>
<sequence>MHVTYEVGQEEIIRSSNENIDKAEVYSIISYEDEMYQLKRLNEEGESDKESVKVRKNLKELMRILYFGRTNADEQEYESDQNREIDIERDCGVNDIDNDNEDKEDVFGQQQDNYENDIEMAEIEKRKLIQKGIVPIVLKMLTSADEDVVFIARRILDGLFNIGMKYLQGGEQHPLRQPLAYDGTIDELIKYFIEVGKGDTKQQIREAIAQIIASLYKAYPLPQNSGPEIINQLKSIYNNSQQYIELLADCPDNHDMILDNDYELKILSQEDNLVPSLHLLLTLLLVGSERNNQIMIYALKDKVKLLSYYSYLNEPKNKYGLGLSNANKNDIKTQAQQVLLVMKLILEGKCGGEVQ</sequence>
<dbReference type="AlphaFoldDB" id="A0A5J4WYJ3"/>
<evidence type="ECO:0000313" key="2">
    <source>
        <dbReference type="Proteomes" id="UP000324800"/>
    </source>
</evidence>
<comment type="caution">
    <text evidence="1">The sequence shown here is derived from an EMBL/GenBank/DDBJ whole genome shotgun (WGS) entry which is preliminary data.</text>
</comment>
<proteinExistence type="predicted"/>
<accession>A0A5J4WYJ3</accession>